<dbReference type="EMBL" id="JAGMVJ010000001">
    <property type="protein sequence ID" value="KAH7096047.1"/>
    <property type="molecule type" value="Genomic_DNA"/>
</dbReference>
<dbReference type="OrthoDB" id="5417867at2759"/>
<dbReference type="Gene3D" id="2.120.10.70">
    <property type="entry name" value="Fucose-specific lectin"/>
    <property type="match status" value="1"/>
</dbReference>
<gene>
    <name evidence="2" type="ORF">FB567DRAFT_544288</name>
</gene>
<dbReference type="AlphaFoldDB" id="A0A8K0RJA1"/>
<organism evidence="2 3">
    <name type="scientific">Paraphoma chrysanthemicola</name>
    <dbReference type="NCBI Taxonomy" id="798071"/>
    <lineage>
        <taxon>Eukaryota</taxon>
        <taxon>Fungi</taxon>
        <taxon>Dikarya</taxon>
        <taxon>Ascomycota</taxon>
        <taxon>Pezizomycotina</taxon>
        <taxon>Dothideomycetes</taxon>
        <taxon>Pleosporomycetidae</taxon>
        <taxon>Pleosporales</taxon>
        <taxon>Pleosporineae</taxon>
        <taxon>Phaeosphaeriaceae</taxon>
        <taxon>Paraphoma</taxon>
    </lineage>
</organism>
<evidence type="ECO:0000256" key="1">
    <source>
        <dbReference type="SAM" id="MobiDB-lite"/>
    </source>
</evidence>
<protein>
    <submittedName>
        <fullName evidence="2">Uncharacterized protein</fullName>
    </submittedName>
</protein>
<keyword evidence="3" id="KW-1185">Reference proteome</keyword>
<evidence type="ECO:0000313" key="3">
    <source>
        <dbReference type="Proteomes" id="UP000813461"/>
    </source>
</evidence>
<accession>A0A8K0RJA1</accession>
<proteinExistence type="predicted"/>
<feature type="region of interest" description="Disordered" evidence="1">
    <location>
        <begin position="1"/>
        <end position="26"/>
    </location>
</feature>
<evidence type="ECO:0000313" key="2">
    <source>
        <dbReference type="EMBL" id="KAH7096047.1"/>
    </source>
</evidence>
<name>A0A8K0RJA1_9PLEO</name>
<comment type="caution">
    <text evidence="2">The sequence shown here is derived from an EMBL/GenBank/DDBJ whole genome shotgun (WGS) entry which is preliminary data.</text>
</comment>
<dbReference type="Gene3D" id="3.20.20.80">
    <property type="entry name" value="Glycosidases"/>
    <property type="match status" value="1"/>
</dbReference>
<dbReference type="Proteomes" id="UP000813461">
    <property type="component" value="Unassembled WGS sequence"/>
</dbReference>
<reference evidence="2" key="1">
    <citation type="journal article" date="2021" name="Nat. Commun.">
        <title>Genetic determinants of endophytism in the Arabidopsis root mycobiome.</title>
        <authorList>
            <person name="Mesny F."/>
            <person name="Miyauchi S."/>
            <person name="Thiergart T."/>
            <person name="Pickel B."/>
            <person name="Atanasova L."/>
            <person name="Karlsson M."/>
            <person name="Huettel B."/>
            <person name="Barry K.W."/>
            <person name="Haridas S."/>
            <person name="Chen C."/>
            <person name="Bauer D."/>
            <person name="Andreopoulos W."/>
            <person name="Pangilinan J."/>
            <person name="LaButti K."/>
            <person name="Riley R."/>
            <person name="Lipzen A."/>
            <person name="Clum A."/>
            <person name="Drula E."/>
            <person name="Henrissat B."/>
            <person name="Kohler A."/>
            <person name="Grigoriev I.V."/>
            <person name="Martin F.M."/>
            <person name="Hacquard S."/>
        </authorList>
    </citation>
    <scope>NUCLEOTIDE SEQUENCE</scope>
    <source>
        <strain evidence="2">MPI-SDFR-AT-0120</strain>
    </source>
</reference>
<dbReference type="SUPFAM" id="SSF89372">
    <property type="entry name" value="Fucose-specific lectin"/>
    <property type="match status" value="1"/>
</dbReference>
<sequence length="743" mass="84143">MSLKIPTSNAGIDKTSPPSWDETSTMFPSPERPVVNFDYKWMQNLFNRSNYSFTGLYLSHCSKLAIKRGEVYDRTQDPEWRKAFPIFLKQGWGFWFIFVGYSYRQKDTNLTNWDLRLDKLDKRVAQELGRNDARLLKRRAAEVGGYDAQGAVVYIDNEDQPSDHPWSERILDYYEALIENCRISGQGPDDGPAVRPGFYARGQVMPRILQAQSTRDIWFWVCSPWGRDRPKVAFPMIYDTRTRPGEIISPIKFYPLDALEDHETKRTYIPLGRQWVLWEGGGRCLLAPDHGSRPWLKRCTIIDFNSALVRDPRYPIAEPRIAVLGNVQLRTGYSKKSLSMNIEQVYQVTVSVPVPYDPDKKSPELFEPEAPICLIQSSTPDYQGPEIFTLNKSGMPVLLGADATGVPEAPYKWRFPVPLIDSRVPVRLRRNRAMAVAHAPDLTNGFESTHLFFVAENHQLLCVRRNNTKWSDPMPVANEERLHPFSSIAATQQAVDSISVFFLDSNGYLCHSALPGSEKVWPGKDFTQLKKSPTLLLETPLVAVSPSTTQTLVFGIGKDFFIHMAVGKLTDDKGNWTWTEPVKIEGQKDEDYKVFSKSGLDAIVKHDVRREAKSGSPVERRVDHVSVYIAGVNEVNVPFVFELKSSGAKWTLQDSTEAKKYLPTNDLPLGGKVAPSKSAKGWNCNPFGDVKLSLLDGTVAIWIPAVRSKEGKENLTETGMLMRKPFVARDSYWIEVKYGEIFG</sequence>